<comment type="caution">
    <text evidence="1">The sequence shown here is derived from an EMBL/GenBank/DDBJ whole genome shotgun (WGS) entry which is preliminary data.</text>
</comment>
<protein>
    <submittedName>
        <fullName evidence="1">Uncharacterized protein</fullName>
    </submittedName>
</protein>
<name>A0ABU4VBP8_9PSEU</name>
<sequence length="145" mass="15443">MDAATAALVGAGVGIIGAIAASWINPFTTAKHARAAKNLELRREAYVKGLNAAQTLRVCEDQPDFERALQASWDAWIEMSLVASPEVAALFGKAHAAADKANDAWVESSPSQDFMKFQKSFISAVAEFTSAARADIGAGKPYKEK</sequence>
<gene>
    <name evidence="1" type="ORF">SK854_44415</name>
</gene>
<dbReference type="Proteomes" id="UP001285352">
    <property type="component" value="Unassembled WGS sequence"/>
</dbReference>
<accession>A0ABU4VBP8</accession>
<organism evidence="1 2">
    <name type="scientific">Lentzea sokolovensis</name>
    <dbReference type="NCBI Taxonomy" id="3095429"/>
    <lineage>
        <taxon>Bacteria</taxon>
        <taxon>Bacillati</taxon>
        <taxon>Actinomycetota</taxon>
        <taxon>Actinomycetes</taxon>
        <taxon>Pseudonocardiales</taxon>
        <taxon>Pseudonocardiaceae</taxon>
        <taxon>Lentzea</taxon>
    </lineage>
</organism>
<keyword evidence="2" id="KW-1185">Reference proteome</keyword>
<proteinExistence type="predicted"/>
<dbReference type="RefSeq" id="WP_319981215.1">
    <property type="nucleotide sequence ID" value="NZ_JAXAVU010000017.1"/>
</dbReference>
<reference evidence="1 2" key="1">
    <citation type="submission" date="2023-11" db="EMBL/GenBank/DDBJ databases">
        <title>Lentzea sokolovensis, sp. nov., Lentzea kristufkii, sp. nov., and Lentzea miocenensis, sp. nov., rare actinobacteria from Sokolov Coal Basin, Miocene lacustrine sediment, Czech Republic.</title>
        <authorList>
            <person name="Lara A."/>
            <person name="Kotroba L."/>
            <person name="Nouioui I."/>
            <person name="Neumann-Schaal M."/>
            <person name="Mast Y."/>
            <person name="Chronakova A."/>
        </authorList>
    </citation>
    <scope>NUCLEOTIDE SEQUENCE [LARGE SCALE GENOMIC DNA]</scope>
    <source>
        <strain evidence="1 2">BCCO 10_0061</strain>
    </source>
</reference>
<evidence type="ECO:0000313" key="2">
    <source>
        <dbReference type="Proteomes" id="UP001285352"/>
    </source>
</evidence>
<dbReference type="EMBL" id="JAXAVU010000017">
    <property type="protein sequence ID" value="MDX8149232.1"/>
    <property type="molecule type" value="Genomic_DNA"/>
</dbReference>
<evidence type="ECO:0000313" key="1">
    <source>
        <dbReference type="EMBL" id="MDX8149232.1"/>
    </source>
</evidence>